<keyword evidence="6" id="KW-0206">Cytoskeleton</keyword>
<keyword evidence="4" id="KW-0282">Flagellum</keyword>
<dbReference type="Proteomes" id="UP001431783">
    <property type="component" value="Unassembled WGS sequence"/>
</dbReference>
<evidence type="ECO:0000313" key="11">
    <source>
        <dbReference type="EMBL" id="KAK9885690.1"/>
    </source>
</evidence>
<reference evidence="11 12" key="1">
    <citation type="submission" date="2023-03" db="EMBL/GenBank/DDBJ databases">
        <title>Genome insight into feeding habits of ladybird beetles.</title>
        <authorList>
            <person name="Li H.-S."/>
            <person name="Huang Y.-H."/>
            <person name="Pang H."/>
        </authorList>
    </citation>
    <scope>NUCLEOTIDE SEQUENCE [LARGE SCALE GENOMIC DNA]</scope>
    <source>
        <strain evidence="11">SYSU_2023b</strain>
        <tissue evidence="11">Whole body</tissue>
    </source>
</reference>
<evidence type="ECO:0000256" key="10">
    <source>
        <dbReference type="ARBA" id="ARBA00041080"/>
    </source>
</evidence>
<evidence type="ECO:0000256" key="1">
    <source>
        <dbReference type="ARBA" id="ARBA00004611"/>
    </source>
</evidence>
<evidence type="ECO:0000313" key="12">
    <source>
        <dbReference type="Proteomes" id="UP001431783"/>
    </source>
</evidence>
<evidence type="ECO:0000256" key="7">
    <source>
        <dbReference type="ARBA" id="ARBA00023273"/>
    </source>
</evidence>
<keyword evidence="2" id="KW-0963">Cytoplasm</keyword>
<dbReference type="InterPro" id="IPR006802">
    <property type="entry name" value="Radial_spoke"/>
</dbReference>
<dbReference type="EMBL" id="JARQZJ010000096">
    <property type="protein sequence ID" value="KAK9885690.1"/>
    <property type="molecule type" value="Genomic_DNA"/>
</dbReference>
<evidence type="ECO:0000256" key="9">
    <source>
        <dbReference type="ARBA" id="ARBA00038319"/>
    </source>
</evidence>
<organism evidence="11 12">
    <name type="scientific">Henosepilachna vigintioctopunctata</name>
    <dbReference type="NCBI Taxonomy" id="420089"/>
    <lineage>
        <taxon>Eukaryota</taxon>
        <taxon>Metazoa</taxon>
        <taxon>Ecdysozoa</taxon>
        <taxon>Arthropoda</taxon>
        <taxon>Hexapoda</taxon>
        <taxon>Insecta</taxon>
        <taxon>Pterygota</taxon>
        <taxon>Neoptera</taxon>
        <taxon>Endopterygota</taxon>
        <taxon>Coleoptera</taxon>
        <taxon>Polyphaga</taxon>
        <taxon>Cucujiformia</taxon>
        <taxon>Coccinelloidea</taxon>
        <taxon>Coccinellidae</taxon>
        <taxon>Epilachninae</taxon>
        <taxon>Epilachnini</taxon>
        <taxon>Henosepilachna</taxon>
    </lineage>
</organism>
<dbReference type="InterPro" id="IPR055316">
    <property type="entry name" value="RSP9"/>
</dbReference>
<sequence length="280" mass="32152">MNLESVLGTLESLGYVGHTISTEEGIILHNSLMILQNENHFRNTFFWGRIFGVEKDYYIAFGYVKDVLKGRVFYYSIDCINWGLLPNPTIHAKKVTPFCNTKFQGDPSLVIDVLIEKEEISWDEPLKKAIMQRLKEEDRLSVTVHTITYEASVVPRGGLFMRPDGVAVENLSFEGLTLLDSRELSSYQHYRLPIQKWNTNLLTRDDYNYATDFLDPLDIDIPEGCWPVQILAGDTVAIVKSLYWPGLYFYHTVETPKYGFIYFGTGKKCLDTTFMLLPST</sequence>
<dbReference type="PANTHER" id="PTHR22069:SF0">
    <property type="entry name" value="RADIAL SPOKE HEAD PROTEIN 9 HOMOLOG"/>
    <property type="match status" value="1"/>
</dbReference>
<keyword evidence="5" id="KW-0969">Cilium</keyword>
<protein>
    <recommendedName>
        <fullName evidence="10">Radial spoke head protein 9 homolog</fullName>
    </recommendedName>
</protein>
<evidence type="ECO:0000256" key="4">
    <source>
        <dbReference type="ARBA" id="ARBA00022846"/>
    </source>
</evidence>
<dbReference type="AlphaFoldDB" id="A0AAW1UX41"/>
<accession>A0AAW1UX41</accession>
<keyword evidence="7" id="KW-0966">Cell projection</keyword>
<comment type="similarity">
    <text evidence="9">Belongs to the flagellar radial spoke RSP9 family.</text>
</comment>
<dbReference type="GO" id="GO:0044458">
    <property type="term" value="P:motile cilium assembly"/>
    <property type="evidence" value="ECO:0007669"/>
    <property type="project" value="TreeGrafter"/>
</dbReference>
<keyword evidence="3" id="KW-0970">Cilium biogenesis/degradation</keyword>
<evidence type="ECO:0000256" key="5">
    <source>
        <dbReference type="ARBA" id="ARBA00023069"/>
    </source>
</evidence>
<dbReference type="Pfam" id="PF04712">
    <property type="entry name" value="Radial_spoke"/>
    <property type="match status" value="1"/>
</dbReference>
<dbReference type="GO" id="GO:0060294">
    <property type="term" value="P:cilium movement involved in cell motility"/>
    <property type="evidence" value="ECO:0007669"/>
    <property type="project" value="InterPro"/>
</dbReference>
<dbReference type="GO" id="GO:0035082">
    <property type="term" value="P:axoneme assembly"/>
    <property type="evidence" value="ECO:0007669"/>
    <property type="project" value="InterPro"/>
</dbReference>
<name>A0AAW1UX41_9CUCU</name>
<dbReference type="GO" id="GO:0060091">
    <property type="term" value="C:kinocilium"/>
    <property type="evidence" value="ECO:0007669"/>
    <property type="project" value="UniProtKB-SubCell"/>
</dbReference>
<dbReference type="PANTHER" id="PTHR22069">
    <property type="entry name" value="MITOCHONDRIAL RIBOSOMAL PROTEIN S18"/>
    <property type="match status" value="1"/>
</dbReference>
<keyword evidence="12" id="KW-1185">Reference proteome</keyword>
<evidence type="ECO:0000256" key="2">
    <source>
        <dbReference type="ARBA" id="ARBA00022490"/>
    </source>
</evidence>
<gene>
    <name evidence="11" type="ORF">WA026_012455</name>
</gene>
<evidence type="ECO:0000256" key="3">
    <source>
        <dbReference type="ARBA" id="ARBA00022794"/>
    </source>
</evidence>
<comment type="subcellular location">
    <subcellularLocation>
        <location evidence="8">Cell projection</location>
        <location evidence="8">Kinocilium</location>
    </subcellularLocation>
    <subcellularLocation>
        <location evidence="1">Cytoplasm</location>
        <location evidence="1">Cytoskeleton</location>
        <location evidence="1">Flagellum axoneme</location>
    </subcellularLocation>
</comment>
<proteinExistence type="inferred from homology"/>
<dbReference type="GO" id="GO:0001534">
    <property type="term" value="C:radial spoke"/>
    <property type="evidence" value="ECO:0007669"/>
    <property type="project" value="InterPro"/>
</dbReference>
<evidence type="ECO:0000256" key="6">
    <source>
        <dbReference type="ARBA" id="ARBA00023212"/>
    </source>
</evidence>
<evidence type="ECO:0000256" key="8">
    <source>
        <dbReference type="ARBA" id="ARBA00037822"/>
    </source>
</evidence>
<comment type="caution">
    <text evidence="11">The sequence shown here is derived from an EMBL/GenBank/DDBJ whole genome shotgun (WGS) entry which is preliminary data.</text>
</comment>